<reference evidence="2 3" key="1">
    <citation type="submission" date="2016-05" db="EMBL/GenBank/DDBJ databases">
        <title>Single-cell genome of chain-forming Candidatus Thiomargarita nelsonii and comparison to other large sulfur-oxidizing bacteria.</title>
        <authorList>
            <person name="Winkel M."/>
            <person name="Salman V."/>
            <person name="Woyke T."/>
            <person name="Schulz-Vogt H."/>
            <person name="Richter M."/>
            <person name="Flood B."/>
            <person name="Bailey J."/>
            <person name="Amann R."/>
            <person name="Mussmann M."/>
        </authorList>
    </citation>
    <scope>NUCLEOTIDE SEQUENCE [LARGE SCALE GENOMIC DNA]</scope>
    <source>
        <strain evidence="2 3">THI036</strain>
    </source>
</reference>
<feature type="non-terminal residue" evidence="2">
    <location>
        <position position="189"/>
    </location>
</feature>
<accession>A0A176RWT1</accession>
<evidence type="ECO:0000259" key="1">
    <source>
        <dbReference type="Pfam" id="PF08421"/>
    </source>
</evidence>
<dbReference type="GO" id="GO:0008168">
    <property type="term" value="F:methyltransferase activity"/>
    <property type="evidence" value="ECO:0007669"/>
    <property type="project" value="UniProtKB-KW"/>
</dbReference>
<dbReference type="InterPro" id="IPR013630">
    <property type="entry name" value="Methyltransf_Zn-bd_dom_put"/>
</dbReference>
<dbReference type="SUPFAM" id="SSF53335">
    <property type="entry name" value="S-adenosyl-L-methionine-dependent methyltransferases"/>
    <property type="match status" value="1"/>
</dbReference>
<dbReference type="Pfam" id="PF13489">
    <property type="entry name" value="Methyltransf_23"/>
    <property type="match status" value="1"/>
</dbReference>
<dbReference type="Gene3D" id="6.20.50.110">
    <property type="entry name" value="Methyltransferase, zinc-binding domain"/>
    <property type="match status" value="1"/>
</dbReference>
<sequence length="189" mass="21304">MNRTECMNCGSPNLAEFIDLGIQPNGNNFPDTKDQEQVFPMAMQVCQDCWQVQIAEFPSPEFLFSNHPYITGVNVPVVQHFERLVPHIIKKLNLQPNALVVDVGCNDGSLLKVFAKHGMRILGVDPGQRTGELAKEQGITVFKTFWNLQTGKAMRQLNIFPDVITATAVFYHVPDLHNFINGLKQLMHK</sequence>
<dbReference type="AlphaFoldDB" id="A0A176RWT1"/>
<keyword evidence="2" id="KW-0489">Methyltransferase</keyword>
<dbReference type="PANTHER" id="PTHR43861">
    <property type="entry name" value="TRANS-ACONITATE 2-METHYLTRANSFERASE-RELATED"/>
    <property type="match status" value="1"/>
</dbReference>
<dbReference type="Gene3D" id="3.40.50.150">
    <property type="entry name" value="Vaccinia Virus protein VP39"/>
    <property type="match status" value="1"/>
</dbReference>
<dbReference type="GO" id="GO:0032259">
    <property type="term" value="P:methylation"/>
    <property type="evidence" value="ECO:0007669"/>
    <property type="project" value="UniProtKB-KW"/>
</dbReference>
<organism evidence="2 3">
    <name type="scientific">Candidatus Thiomargarita nelsonii</name>
    <dbReference type="NCBI Taxonomy" id="1003181"/>
    <lineage>
        <taxon>Bacteria</taxon>
        <taxon>Pseudomonadati</taxon>
        <taxon>Pseudomonadota</taxon>
        <taxon>Gammaproteobacteria</taxon>
        <taxon>Thiotrichales</taxon>
        <taxon>Thiotrichaceae</taxon>
        <taxon>Thiomargarita</taxon>
    </lineage>
</organism>
<protein>
    <submittedName>
        <fullName evidence="2">NDP-hexose 3-C-methyltransferase protein</fullName>
    </submittedName>
</protein>
<keyword evidence="3" id="KW-1185">Reference proteome</keyword>
<dbReference type="InterPro" id="IPR038576">
    <property type="entry name" value="Methyltransf_Zn-bd_dom_put_sf"/>
</dbReference>
<dbReference type="PANTHER" id="PTHR43861:SF5">
    <property type="entry name" value="BLL5978 PROTEIN"/>
    <property type="match status" value="1"/>
</dbReference>
<dbReference type="EMBL" id="LUTY01002527">
    <property type="protein sequence ID" value="OAD20177.1"/>
    <property type="molecule type" value="Genomic_DNA"/>
</dbReference>
<comment type="caution">
    <text evidence="2">The sequence shown here is derived from an EMBL/GenBank/DDBJ whole genome shotgun (WGS) entry which is preliminary data.</text>
</comment>
<name>A0A176RWT1_9GAMM</name>
<keyword evidence="2" id="KW-0808">Transferase</keyword>
<dbReference type="Proteomes" id="UP000076962">
    <property type="component" value="Unassembled WGS sequence"/>
</dbReference>
<proteinExistence type="predicted"/>
<feature type="domain" description="Methyltransferase putative zinc binding" evidence="1">
    <location>
        <begin position="6"/>
        <end position="64"/>
    </location>
</feature>
<evidence type="ECO:0000313" key="2">
    <source>
        <dbReference type="EMBL" id="OAD20177.1"/>
    </source>
</evidence>
<dbReference type="InterPro" id="IPR029063">
    <property type="entry name" value="SAM-dependent_MTases_sf"/>
</dbReference>
<dbReference type="Pfam" id="PF08421">
    <property type="entry name" value="Methyltransf_13"/>
    <property type="match status" value="1"/>
</dbReference>
<gene>
    <name evidence="2" type="ORF">THIOM_004139</name>
</gene>
<evidence type="ECO:0000313" key="3">
    <source>
        <dbReference type="Proteomes" id="UP000076962"/>
    </source>
</evidence>